<keyword evidence="3" id="KW-1185">Reference proteome</keyword>
<evidence type="ECO:0000313" key="3">
    <source>
        <dbReference type="Proteomes" id="UP000182248"/>
    </source>
</evidence>
<sequence>MYITITAQKVEGNYAQSAADFVDYLEKENEGKPLPELEHFFDQYGDEISAKEVITQIDGNTAKLKKKEPKFYSITLNPSQRELRAIGDSPEALKRYTREAMKEYARAFHREIDGRPVTVDDIKYYAKVERQRTFKGTDRQIRENQPYATEILELRQQVRSIESGERSGDLKKLQQEIRRLEREAPHQLDGKRIVRGMAKPGPQSHIHIIVSRKDASNRYSLSPGSKYKASTVEMQGKTVKRGFDRDAFVKNSEKTFDALFHYRRNYVETYAARKTFLKDPRLYFATITQLPTNEKALAFKLLQQSGADTTLLRIPTNKVQLTLKAINALKRGIGRAIESGSIGI</sequence>
<evidence type="ECO:0000313" key="2">
    <source>
        <dbReference type="EMBL" id="SFW76342.1"/>
    </source>
</evidence>
<dbReference type="NCBIfam" id="NF041495">
    <property type="entry name" value="MobB_relaxase"/>
    <property type="match status" value="1"/>
</dbReference>
<keyword evidence="1" id="KW-0175">Coiled coil</keyword>
<dbReference type="Pfam" id="PF18976">
    <property type="entry name" value="DUF5712"/>
    <property type="match status" value="1"/>
</dbReference>
<protein>
    <recommendedName>
        <fullName evidence="4">Mobilization protein</fullName>
    </recommendedName>
</protein>
<dbReference type="EMBL" id="FPJE01000038">
    <property type="protein sequence ID" value="SFW76342.1"/>
    <property type="molecule type" value="Genomic_DNA"/>
</dbReference>
<reference evidence="2 3" key="1">
    <citation type="submission" date="2016-11" db="EMBL/GenBank/DDBJ databases">
        <authorList>
            <person name="Jaros S."/>
            <person name="Januszkiewicz K."/>
            <person name="Wedrychowicz H."/>
        </authorList>
    </citation>
    <scope>NUCLEOTIDE SEQUENCE [LARGE SCALE GENOMIC DNA]</scope>
    <source>
        <strain evidence="2 3">CGMCC 1.12145</strain>
    </source>
</reference>
<feature type="coiled-coil region" evidence="1">
    <location>
        <begin position="163"/>
        <end position="190"/>
    </location>
</feature>
<gene>
    <name evidence="2" type="ORF">SAMN02927921_04107</name>
</gene>
<dbReference type="STRING" id="1150368.SAMN02927921_04107"/>
<dbReference type="RefSeq" id="WP_072319332.1">
    <property type="nucleotide sequence ID" value="NZ_FPJE01000038.1"/>
</dbReference>
<evidence type="ECO:0008006" key="4">
    <source>
        <dbReference type="Google" id="ProtNLM"/>
    </source>
</evidence>
<proteinExistence type="predicted"/>
<dbReference type="InterPro" id="IPR048098">
    <property type="entry name" value="MobB"/>
</dbReference>
<dbReference type="OrthoDB" id="1404627at2"/>
<evidence type="ECO:0000256" key="1">
    <source>
        <dbReference type="SAM" id="Coils"/>
    </source>
</evidence>
<organism evidence="2 3">
    <name type="scientific">Sinomicrobium oceani</name>
    <dbReference type="NCBI Taxonomy" id="1150368"/>
    <lineage>
        <taxon>Bacteria</taxon>
        <taxon>Pseudomonadati</taxon>
        <taxon>Bacteroidota</taxon>
        <taxon>Flavobacteriia</taxon>
        <taxon>Flavobacteriales</taxon>
        <taxon>Flavobacteriaceae</taxon>
        <taxon>Sinomicrobium</taxon>
    </lineage>
</organism>
<dbReference type="AlphaFoldDB" id="A0A1K1RWC2"/>
<dbReference type="Proteomes" id="UP000182248">
    <property type="component" value="Unassembled WGS sequence"/>
</dbReference>
<dbReference type="InterPro" id="IPR043766">
    <property type="entry name" value="BfmA-like"/>
</dbReference>
<name>A0A1K1RWC2_9FLAO</name>
<accession>A0A1K1RWC2</accession>